<name>A0A9N8W4A0_9GLOM</name>
<comment type="caution">
    <text evidence="1">The sequence shown here is derived from an EMBL/GenBank/DDBJ whole genome shotgun (WGS) entry which is preliminary data.</text>
</comment>
<dbReference type="Proteomes" id="UP000789405">
    <property type="component" value="Unassembled WGS sequence"/>
</dbReference>
<reference evidence="1" key="1">
    <citation type="submission" date="2021-06" db="EMBL/GenBank/DDBJ databases">
        <authorList>
            <person name="Kallberg Y."/>
            <person name="Tangrot J."/>
            <person name="Rosling A."/>
        </authorList>
    </citation>
    <scope>NUCLEOTIDE SEQUENCE</scope>
    <source>
        <strain evidence="1">MA453B</strain>
    </source>
</reference>
<dbReference type="AlphaFoldDB" id="A0A9N8W4A0"/>
<proteinExistence type="predicted"/>
<gene>
    <name evidence="1" type="ORF">DERYTH_LOCUS1433</name>
</gene>
<organism evidence="1 2">
    <name type="scientific">Dentiscutata erythropus</name>
    <dbReference type="NCBI Taxonomy" id="1348616"/>
    <lineage>
        <taxon>Eukaryota</taxon>
        <taxon>Fungi</taxon>
        <taxon>Fungi incertae sedis</taxon>
        <taxon>Mucoromycota</taxon>
        <taxon>Glomeromycotina</taxon>
        <taxon>Glomeromycetes</taxon>
        <taxon>Diversisporales</taxon>
        <taxon>Gigasporaceae</taxon>
        <taxon>Dentiscutata</taxon>
    </lineage>
</organism>
<dbReference type="EMBL" id="CAJVPY010000400">
    <property type="protein sequence ID" value="CAG8470522.1"/>
    <property type="molecule type" value="Genomic_DNA"/>
</dbReference>
<sequence length="59" mass="6745">MNTCSSCYRKLPPEAFIYENKLNKTDHISDEIGRLEYDTTLSSTFCVKLPLTPSAQMLE</sequence>
<evidence type="ECO:0000313" key="1">
    <source>
        <dbReference type="EMBL" id="CAG8470522.1"/>
    </source>
</evidence>
<evidence type="ECO:0000313" key="2">
    <source>
        <dbReference type="Proteomes" id="UP000789405"/>
    </source>
</evidence>
<protein>
    <submittedName>
        <fullName evidence="1">8793_t:CDS:1</fullName>
    </submittedName>
</protein>
<accession>A0A9N8W4A0</accession>
<keyword evidence="2" id="KW-1185">Reference proteome</keyword>